<dbReference type="RefSeq" id="WP_160738212.1">
    <property type="nucleotide sequence ID" value="NZ_WTYQ01000001.1"/>
</dbReference>
<dbReference type="EMBL" id="WTYQ01000001">
    <property type="protein sequence ID" value="MXP25044.1"/>
    <property type="molecule type" value="Genomic_DNA"/>
</dbReference>
<evidence type="ECO:0000313" key="3">
    <source>
        <dbReference type="EMBL" id="MXP25044.1"/>
    </source>
</evidence>
<dbReference type="InterPro" id="IPR014469">
    <property type="entry name" value="DUF2271"/>
</dbReference>
<keyword evidence="4" id="KW-1185">Reference proteome</keyword>
<dbReference type="AlphaFoldDB" id="A0A845A5Q5"/>
<dbReference type="Pfam" id="PF10029">
    <property type="entry name" value="DUF2271"/>
    <property type="match status" value="1"/>
</dbReference>
<name>A0A845A5Q5_9SPHN</name>
<dbReference type="OrthoDB" id="195316at2"/>
<feature type="region of interest" description="Disordered" evidence="1">
    <location>
        <begin position="149"/>
        <end position="170"/>
    </location>
</feature>
<comment type="caution">
    <text evidence="3">The sequence shown here is derived from an EMBL/GenBank/DDBJ whole genome shotgun (WGS) entry which is preliminary data.</text>
</comment>
<protein>
    <submittedName>
        <fullName evidence="3">DUF2271 domain-containing protein</fullName>
    </submittedName>
</protein>
<keyword evidence="2" id="KW-0732">Signal</keyword>
<proteinExistence type="predicted"/>
<evidence type="ECO:0000256" key="2">
    <source>
        <dbReference type="SAM" id="SignalP"/>
    </source>
</evidence>
<feature type="signal peptide" evidence="2">
    <location>
        <begin position="1"/>
        <end position="19"/>
    </location>
</feature>
<gene>
    <name evidence="3" type="ORF">GRI39_03145</name>
</gene>
<reference evidence="3 4" key="1">
    <citation type="submission" date="2019-12" db="EMBL/GenBank/DDBJ databases">
        <title>Genomic-based taxomic classification of the family Erythrobacteraceae.</title>
        <authorList>
            <person name="Xu L."/>
        </authorList>
    </citation>
    <scope>NUCLEOTIDE SEQUENCE [LARGE SCALE GENOMIC DNA]</scope>
    <source>
        <strain evidence="3 4">DSM 18604</strain>
    </source>
</reference>
<evidence type="ECO:0000313" key="4">
    <source>
        <dbReference type="Proteomes" id="UP000460561"/>
    </source>
</evidence>
<evidence type="ECO:0000256" key="1">
    <source>
        <dbReference type="SAM" id="MobiDB-lite"/>
    </source>
</evidence>
<sequence>MRISVVFAASGLIATPAMANDMVVNLEIPRQNVAEYHKPYVAMWIEDSSGKTVANLDVWYDGDMRKDEGKKWLPDLRTWWRRSGRSLKMPVSGVTGPTQGPGKYDLKFAEGSRPLGKLPTGSYKLQVEAAREVGGRELVSVPFQWPPKGTKVASASGSKELGTVRLTTKP</sequence>
<dbReference type="PIRSF" id="PIRSF014995">
    <property type="entry name" value="UCP014995"/>
    <property type="match status" value="1"/>
</dbReference>
<organism evidence="3 4">
    <name type="scientific">Altericroceibacterium indicum</name>
    <dbReference type="NCBI Taxonomy" id="374177"/>
    <lineage>
        <taxon>Bacteria</taxon>
        <taxon>Pseudomonadati</taxon>
        <taxon>Pseudomonadota</taxon>
        <taxon>Alphaproteobacteria</taxon>
        <taxon>Sphingomonadales</taxon>
        <taxon>Erythrobacteraceae</taxon>
        <taxon>Altericroceibacterium</taxon>
    </lineage>
</organism>
<feature type="chain" id="PRO_5032415461" evidence="2">
    <location>
        <begin position="20"/>
        <end position="170"/>
    </location>
</feature>
<accession>A0A845A5Q5</accession>
<dbReference type="Proteomes" id="UP000460561">
    <property type="component" value="Unassembled WGS sequence"/>
</dbReference>